<evidence type="ECO:0000313" key="1">
    <source>
        <dbReference type="EMBL" id="RIV17814.1"/>
    </source>
</evidence>
<sequence length="71" mass="8220">MATALIWTSRAKEHLNNVLSDLYEISPAVSETWTDEPDKKLSLLAEFPEMGRLVPKHDLYFIGKFWLVDIE</sequence>
<accession>A0A418LX56</accession>
<dbReference type="Proteomes" id="UP000283523">
    <property type="component" value="Unassembled WGS sequence"/>
</dbReference>
<proteinExistence type="predicted"/>
<gene>
    <name evidence="1" type="ORF">DYU11_30520</name>
</gene>
<reference evidence="1 2" key="1">
    <citation type="submission" date="2018-08" db="EMBL/GenBank/DDBJ databases">
        <title>Fibrisoma montanum sp. nov., isolated from Danxia mountain soil.</title>
        <authorList>
            <person name="Huang Y."/>
        </authorList>
    </citation>
    <scope>NUCLEOTIDE SEQUENCE [LARGE SCALE GENOMIC DNA]</scope>
    <source>
        <strain evidence="1 2">HYT19</strain>
    </source>
</reference>
<evidence type="ECO:0000313" key="2">
    <source>
        <dbReference type="Proteomes" id="UP000283523"/>
    </source>
</evidence>
<dbReference type="RefSeq" id="WP_119671545.1">
    <property type="nucleotide sequence ID" value="NZ_QXED01000015.1"/>
</dbReference>
<dbReference type="EMBL" id="QXED01000015">
    <property type="protein sequence ID" value="RIV17814.1"/>
    <property type="molecule type" value="Genomic_DNA"/>
</dbReference>
<dbReference type="OrthoDB" id="5574284at2"/>
<organism evidence="1 2">
    <name type="scientific">Fibrisoma montanum</name>
    <dbReference type="NCBI Taxonomy" id="2305895"/>
    <lineage>
        <taxon>Bacteria</taxon>
        <taxon>Pseudomonadati</taxon>
        <taxon>Bacteroidota</taxon>
        <taxon>Cytophagia</taxon>
        <taxon>Cytophagales</taxon>
        <taxon>Spirosomataceae</taxon>
        <taxon>Fibrisoma</taxon>
    </lineage>
</organism>
<keyword evidence="2" id="KW-1185">Reference proteome</keyword>
<dbReference type="InterPro" id="IPR035093">
    <property type="entry name" value="RelE/ParE_toxin_dom_sf"/>
</dbReference>
<name>A0A418LX56_9BACT</name>
<protein>
    <submittedName>
        <fullName evidence="1">Type II toxin-antitoxin system RelE/ParE family toxin</fullName>
    </submittedName>
</protein>
<comment type="caution">
    <text evidence="1">The sequence shown here is derived from an EMBL/GenBank/DDBJ whole genome shotgun (WGS) entry which is preliminary data.</text>
</comment>
<dbReference type="AlphaFoldDB" id="A0A418LX56"/>
<dbReference type="Gene3D" id="3.30.2310.20">
    <property type="entry name" value="RelE-like"/>
    <property type="match status" value="1"/>
</dbReference>